<feature type="region of interest" description="Disordered" evidence="15">
    <location>
        <begin position="739"/>
        <end position="768"/>
    </location>
</feature>
<sequence length="1003" mass="110245">MTSLEDVIRPEKKVKVLRVGLYELEKTIGKGNFAIVKCAMHMIAKCRVAIKIVNKMKLDEENMKKILREIEIIKLLRHPHIIRLYQVMETEKMLYLVMEYASNGEIFDYLVANTRMTEPEARCKFREIVSAIDYCHRKRIVHRDIKAENLLLDHNMSIKIADFGFSNFYEPGAKLRTWCGSPPYAAPELFEGRDYDGPKADIWSLGIVLYVLVCGALPFDGNTLHSLRQKVLCGKFRVPYFMSSDCENLLRNMLVVDPEKRYNLTQVQEHSWMRHGDSFFPAVYSPSHSPMEEPLVPLDEEILHYISSISGLSLHQVLQVCSVALLVLVLFGTIPASAQNGSVEMEKFDHISALYHLIMEQKTSSPLLVSSTTRMGDDVGHPVGLHWADSHLERYIAYDICIDMVQYGDVEVSELAMEEEVANAQEERERDKERVLTTRRHTVGPGDHSHEQVNGSDLDGGAQICMQPTFILPHINLPQNLPLVQDQSPLNFSVKNQHLLKPPLVMETSWGFGRRASDGGAELHISPASLVYGRESKYHLAIPGSKSDEDSPSPDSAAVSSYLALRGSQKRHTVASPELPKSPVGSTSPSASARMRRTGLQALTEQSNVVPPLCLASLLKQLQPLPSKSGVRKGATRLRRSGLATVLEQPGPFQYLSSGRGGGGGGSGGGSSSGVGGAISGGSTSLQVPSERFNPVRRASDGSPITSLQREYQLLQQQHQGGEEELAEMQQYHNQHLQNLPFSSPRLSPTTSPPVTGSPVRGSESPTLNQQLQGLQLVQNSSLFISSSTSPSNSPNSLSPSGPGPGSTSSARGSITQGTPNILPLLFSIPEDSRDHPQISVTDLSTDDAPLGSFQLPVLPMNGCSPAPSITKGTSITHQYQLQQQQFRESVIRHGSEDTSAHLAREGSLSFLLSEEMAQLSSAQVFSWIEGIAKDQVPNLECRASHGEQPILLLGEPNGALSMQVSLFQEPNSHVRRVKIRHLEGDGSLYTQLCHQLILCISA</sequence>
<dbReference type="GO" id="GO:0005737">
    <property type="term" value="C:cytoplasm"/>
    <property type="evidence" value="ECO:0007669"/>
    <property type="project" value="TreeGrafter"/>
</dbReference>
<feature type="region of interest" description="Disordered" evidence="15">
    <location>
        <begin position="568"/>
        <end position="595"/>
    </location>
</feature>
<keyword evidence="10 14" id="KW-0067">ATP-binding</keyword>
<comment type="catalytic activity">
    <reaction evidence="13">
        <text>L-seryl-[protein] + ATP = O-phospho-L-seryl-[protein] + ADP + H(+)</text>
        <dbReference type="Rhea" id="RHEA:17989"/>
        <dbReference type="Rhea" id="RHEA-COMP:9863"/>
        <dbReference type="Rhea" id="RHEA-COMP:11604"/>
        <dbReference type="ChEBI" id="CHEBI:15378"/>
        <dbReference type="ChEBI" id="CHEBI:29999"/>
        <dbReference type="ChEBI" id="CHEBI:30616"/>
        <dbReference type="ChEBI" id="CHEBI:83421"/>
        <dbReference type="ChEBI" id="CHEBI:456216"/>
        <dbReference type="EC" id="2.7.11.1"/>
    </reaction>
</comment>
<comment type="similarity">
    <text evidence="2">Belongs to the protein kinase superfamily. CAMK Ser/Thr protein kinase family. SNF1 subfamily.</text>
</comment>
<dbReference type="GO" id="GO:0050321">
    <property type="term" value="F:tau-protein kinase activity"/>
    <property type="evidence" value="ECO:0007669"/>
    <property type="project" value="TreeGrafter"/>
</dbReference>
<evidence type="ECO:0000256" key="3">
    <source>
        <dbReference type="ARBA" id="ARBA00012513"/>
    </source>
</evidence>
<name>A0A7R8X0Y8_9CRUS</name>
<protein>
    <recommendedName>
        <fullName evidence="3">non-specific serine/threonine protein kinase</fullName>
        <ecNumber evidence="3">2.7.11.1</ecNumber>
    </recommendedName>
</protein>
<comment type="catalytic activity">
    <reaction evidence="12">
        <text>L-threonyl-[protein] + ATP = O-phospho-L-threonyl-[protein] + ADP + H(+)</text>
        <dbReference type="Rhea" id="RHEA:46608"/>
        <dbReference type="Rhea" id="RHEA-COMP:11060"/>
        <dbReference type="Rhea" id="RHEA-COMP:11605"/>
        <dbReference type="ChEBI" id="CHEBI:15378"/>
        <dbReference type="ChEBI" id="CHEBI:30013"/>
        <dbReference type="ChEBI" id="CHEBI:30616"/>
        <dbReference type="ChEBI" id="CHEBI:61977"/>
        <dbReference type="ChEBI" id="CHEBI:456216"/>
        <dbReference type="EC" id="2.7.11.1"/>
    </reaction>
</comment>
<feature type="region of interest" description="Disordered" evidence="15">
    <location>
        <begin position="785"/>
        <end position="817"/>
    </location>
</feature>
<dbReference type="InterPro" id="IPR017441">
    <property type="entry name" value="Protein_kinase_ATP_BS"/>
</dbReference>
<evidence type="ECO:0000256" key="7">
    <source>
        <dbReference type="ARBA" id="ARBA00022723"/>
    </source>
</evidence>
<evidence type="ECO:0000313" key="18">
    <source>
        <dbReference type="Proteomes" id="UP000677054"/>
    </source>
</evidence>
<keyword evidence="4" id="KW-0723">Serine/threonine-protein kinase</keyword>
<keyword evidence="5" id="KW-0597">Phosphoprotein</keyword>
<dbReference type="GO" id="GO:0035556">
    <property type="term" value="P:intracellular signal transduction"/>
    <property type="evidence" value="ECO:0007669"/>
    <property type="project" value="TreeGrafter"/>
</dbReference>
<dbReference type="InterPro" id="IPR000719">
    <property type="entry name" value="Prot_kinase_dom"/>
</dbReference>
<gene>
    <name evidence="17" type="ORF">DSTB1V02_LOCUS562</name>
</gene>
<evidence type="ECO:0000256" key="15">
    <source>
        <dbReference type="SAM" id="MobiDB-lite"/>
    </source>
</evidence>
<evidence type="ECO:0000256" key="11">
    <source>
        <dbReference type="ARBA" id="ARBA00022842"/>
    </source>
</evidence>
<proteinExistence type="inferred from homology"/>
<accession>A0A7R8X0Y8</accession>
<dbReference type="SMART" id="SM00220">
    <property type="entry name" value="S_TKc"/>
    <property type="match status" value="1"/>
</dbReference>
<keyword evidence="6" id="KW-0808">Transferase</keyword>
<dbReference type="AlphaFoldDB" id="A0A7R8X0Y8"/>
<dbReference type="GO" id="GO:0005524">
    <property type="term" value="F:ATP binding"/>
    <property type="evidence" value="ECO:0007669"/>
    <property type="project" value="UniProtKB-UniRule"/>
</dbReference>
<feature type="region of interest" description="Disordered" evidence="15">
    <location>
        <begin position="643"/>
        <end position="704"/>
    </location>
</feature>
<dbReference type="FunFam" id="3.30.200.20:FF:000003">
    <property type="entry name" value="Non-specific serine/threonine protein kinase"/>
    <property type="match status" value="1"/>
</dbReference>
<keyword evidence="11" id="KW-0460">Magnesium</keyword>
<evidence type="ECO:0000256" key="8">
    <source>
        <dbReference type="ARBA" id="ARBA00022741"/>
    </source>
</evidence>
<keyword evidence="18" id="KW-1185">Reference proteome</keyword>
<evidence type="ECO:0000256" key="4">
    <source>
        <dbReference type="ARBA" id="ARBA00022527"/>
    </source>
</evidence>
<dbReference type="PROSITE" id="PS00107">
    <property type="entry name" value="PROTEIN_KINASE_ATP"/>
    <property type="match status" value="1"/>
</dbReference>
<feature type="compositionally biased region" description="Gly residues" evidence="15">
    <location>
        <begin position="659"/>
        <end position="680"/>
    </location>
</feature>
<dbReference type="FunFam" id="1.10.510.10:FF:000156">
    <property type="entry name" value="Serine/threonine-protein kinase SIK3 homolog"/>
    <property type="match status" value="1"/>
</dbReference>
<dbReference type="PROSITE" id="PS50011">
    <property type="entry name" value="PROTEIN_KINASE_DOM"/>
    <property type="match status" value="1"/>
</dbReference>
<keyword evidence="8 14" id="KW-0547">Nucleotide-binding</keyword>
<dbReference type="EMBL" id="LR899557">
    <property type="protein sequence ID" value="CAD7240541.1"/>
    <property type="molecule type" value="Genomic_DNA"/>
</dbReference>
<dbReference type="Pfam" id="PF00069">
    <property type="entry name" value="Pkinase"/>
    <property type="match status" value="1"/>
</dbReference>
<feature type="compositionally biased region" description="Low complexity" evidence="15">
    <location>
        <begin position="740"/>
        <end position="760"/>
    </location>
</feature>
<dbReference type="GO" id="GO:0000226">
    <property type="term" value="P:microtubule cytoskeleton organization"/>
    <property type="evidence" value="ECO:0007669"/>
    <property type="project" value="TreeGrafter"/>
</dbReference>
<organism evidence="17">
    <name type="scientific">Darwinula stevensoni</name>
    <dbReference type="NCBI Taxonomy" id="69355"/>
    <lineage>
        <taxon>Eukaryota</taxon>
        <taxon>Metazoa</taxon>
        <taxon>Ecdysozoa</taxon>
        <taxon>Arthropoda</taxon>
        <taxon>Crustacea</taxon>
        <taxon>Oligostraca</taxon>
        <taxon>Ostracoda</taxon>
        <taxon>Podocopa</taxon>
        <taxon>Podocopida</taxon>
        <taxon>Darwinulocopina</taxon>
        <taxon>Darwinuloidea</taxon>
        <taxon>Darwinulidae</taxon>
        <taxon>Darwinula</taxon>
    </lineage>
</organism>
<evidence type="ECO:0000256" key="13">
    <source>
        <dbReference type="ARBA" id="ARBA00048679"/>
    </source>
</evidence>
<dbReference type="SUPFAM" id="SSF56112">
    <property type="entry name" value="Protein kinase-like (PK-like)"/>
    <property type="match status" value="1"/>
</dbReference>
<dbReference type="PANTHER" id="PTHR24346">
    <property type="entry name" value="MAP/MICROTUBULE AFFINITY-REGULATING KINASE"/>
    <property type="match status" value="1"/>
</dbReference>
<comment type="cofactor">
    <cofactor evidence="1">
        <name>Mg(2+)</name>
        <dbReference type="ChEBI" id="CHEBI:18420"/>
    </cofactor>
</comment>
<dbReference type="GO" id="GO:0046872">
    <property type="term" value="F:metal ion binding"/>
    <property type="evidence" value="ECO:0007669"/>
    <property type="project" value="UniProtKB-KW"/>
</dbReference>
<reference evidence="17" key="1">
    <citation type="submission" date="2020-11" db="EMBL/GenBank/DDBJ databases">
        <authorList>
            <person name="Tran Van P."/>
        </authorList>
    </citation>
    <scope>NUCLEOTIDE SEQUENCE</scope>
</reference>
<evidence type="ECO:0000256" key="9">
    <source>
        <dbReference type="ARBA" id="ARBA00022777"/>
    </source>
</evidence>
<feature type="binding site" evidence="14">
    <location>
        <position position="51"/>
    </location>
    <ligand>
        <name>ATP</name>
        <dbReference type="ChEBI" id="CHEBI:30616"/>
    </ligand>
</feature>
<dbReference type="InterPro" id="IPR011009">
    <property type="entry name" value="Kinase-like_dom_sf"/>
</dbReference>
<evidence type="ECO:0000313" key="17">
    <source>
        <dbReference type="EMBL" id="CAD7240541.1"/>
    </source>
</evidence>
<evidence type="ECO:0000256" key="10">
    <source>
        <dbReference type="ARBA" id="ARBA00022840"/>
    </source>
</evidence>
<evidence type="ECO:0000256" key="1">
    <source>
        <dbReference type="ARBA" id="ARBA00001946"/>
    </source>
</evidence>
<dbReference type="PANTHER" id="PTHR24346:SF42">
    <property type="entry name" value="SERINE_THREONINE-PROTEIN KINASE SIK3"/>
    <property type="match status" value="1"/>
</dbReference>
<dbReference type="Gene3D" id="1.10.510.10">
    <property type="entry name" value="Transferase(Phosphotransferase) domain 1"/>
    <property type="match status" value="1"/>
</dbReference>
<dbReference type="EC" id="2.7.11.1" evidence="3"/>
<evidence type="ECO:0000259" key="16">
    <source>
        <dbReference type="PROSITE" id="PS50011"/>
    </source>
</evidence>
<keyword evidence="7" id="KW-0479">Metal-binding</keyword>
<keyword evidence="9" id="KW-0418">Kinase</keyword>
<dbReference type="OrthoDB" id="193931at2759"/>
<dbReference type="EMBL" id="CAJPEV010000040">
    <property type="protein sequence ID" value="CAG0879385.1"/>
    <property type="molecule type" value="Genomic_DNA"/>
</dbReference>
<evidence type="ECO:0000256" key="12">
    <source>
        <dbReference type="ARBA" id="ARBA00047899"/>
    </source>
</evidence>
<feature type="compositionally biased region" description="Low complexity" evidence="15">
    <location>
        <begin position="785"/>
        <end position="810"/>
    </location>
</feature>
<evidence type="ECO:0000256" key="14">
    <source>
        <dbReference type="PROSITE-ProRule" id="PRU10141"/>
    </source>
</evidence>
<evidence type="ECO:0000256" key="5">
    <source>
        <dbReference type="ARBA" id="ARBA00022553"/>
    </source>
</evidence>
<dbReference type="InterPro" id="IPR008271">
    <property type="entry name" value="Ser/Thr_kinase_AS"/>
</dbReference>
<dbReference type="PROSITE" id="PS00108">
    <property type="entry name" value="PROTEIN_KINASE_ST"/>
    <property type="match status" value="1"/>
</dbReference>
<evidence type="ECO:0000256" key="2">
    <source>
        <dbReference type="ARBA" id="ARBA00006234"/>
    </source>
</evidence>
<feature type="domain" description="Protein kinase" evidence="16">
    <location>
        <begin position="22"/>
        <end position="273"/>
    </location>
</feature>
<evidence type="ECO:0000256" key="6">
    <source>
        <dbReference type="ARBA" id="ARBA00022679"/>
    </source>
</evidence>
<dbReference type="Proteomes" id="UP000677054">
    <property type="component" value="Unassembled WGS sequence"/>
</dbReference>